<feature type="compositionally biased region" description="Basic and acidic residues" evidence="4">
    <location>
        <begin position="817"/>
        <end position="828"/>
    </location>
</feature>
<evidence type="ECO:0000259" key="5">
    <source>
        <dbReference type="Pfam" id="PF00150"/>
    </source>
</evidence>
<gene>
    <name evidence="6" type="ORF">D9613_003433</name>
</gene>
<feature type="region of interest" description="Disordered" evidence="4">
    <location>
        <begin position="803"/>
        <end position="830"/>
    </location>
</feature>
<evidence type="ECO:0000313" key="6">
    <source>
        <dbReference type="EMBL" id="KAF4615145.1"/>
    </source>
</evidence>
<feature type="compositionally biased region" description="Low complexity" evidence="4">
    <location>
        <begin position="1175"/>
        <end position="1187"/>
    </location>
</feature>
<feature type="compositionally biased region" description="Acidic residues" evidence="4">
    <location>
        <begin position="903"/>
        <end position="912"/>
    </location>
</feature>
<proteinExistence type="inferred from homology"/>
<comment type="similarity">
    <text evidence="1">Belongs to the glycosyl hydrolase 5 (cellulase A) family.</text>
</comment>
<dbReference type="PROSITE" id="PS00659">
    <property type="entry name" value="GLYCOSYL_HYDROL_F5"/>
    <property type="match status" value="1"/>
</dbReference>
<feature type="region of interest" description="Disordered" evidence="4">
    <location>
        <begin position="410"/>
        <end position="429"/>
    </location>
</feature>
<reference evidence="6 7" key="1">
    <citation type="submission" date="2019-12" db="EMBL/GenBank/DDBJ databases">
        <authorList>
            <person name="Floudas D."/>
            <person name="Bentzer J."/>
            <person name="Ahren D."/>
            <person name="Johansson T."/>
            <person name="Persson P."/>
            <person name="Tunlid A."/>
        </authorList>
    </citation>
    <scope>NUCLEOTIDE SEQUENCE [LARGE SCALE GENOMIC DNA]</scope>
    <source>
        <strain evidence="6 7">CBS 102.39</strain>
    </source>
</reference>
<evidence type="ECO:0000256" key="4">
    <source>
        <dbReference type="SAM" id="MobiDB-lite"/>
    </source>
</evidence>
<dbReference type="SUPFAM" id="SSF51445">
    <property type="entry name" value="(Trans)glycosidases"/>
    <property type="match status" value="1"/>
</dbReference>
<dbReference type="InterPro" id="IPR052066">
    <property type="entry name" value="Glycosphingolipid_Hydrolases"/>
</dbReference>
<dbReference type="PANTHER" id="PTHR31308:SF6">
    <property type="entry name" value="GLYCOSIDE HYDROLASE FAMILY 5 C-TERMINAL DOMAIN-CONTAINING PROTEIN"/>
    <property type="match status" value="1"/>
</dbReference>
<evidence type="ECO:0000313" key="7">
    <source>
        <dbReference type="Proteomes" id="UP000521872"/>
    </source>
</evidence>
<keyword evidence="3" id="KW-0326">Glycosidase</keyword>
<dbReference type="InterPro" id="IPR001547">
    <property type="entry name" value="Glyco_hydro_5"/>
</dbReference>
<feature type="compositionally biased region" description="Low complexity" evidence="4">
    <location>
        <begin position="1027"/>
        <end position="1040"/>
    </location>
</feature>
<feature type="compositionally biased region" description="Low complexity" evidence="4">
    <location>
        <begin position="1226"/>
        <end position="1237"/>
    </location>
</feature>
<feature type="compositionally biased region" description="Low complexity" evidence="4">
    <location>
        <begin position="1257"/>
        <end position="1266"/>
    </location>
</feature>
<feature type="region of interest" description="Disordered" evidence="4">
    <location>
        <begin position="1170"/>
        <end position="1237"/>
    </location>
</feature>
<name>A0A8H4QQY0_9AGAR</name>
<evidence type="ECO:0000256" key="2">
    <source>
        <dbReference type="ARBA" id="ARBA00022801"/>
    </source>
</evidence>
<feature type="compositionally biased region" description="Basic and acidic residues" evidence="4">
    <location>
        <begin position="1000"/>
        <end position="1019"/>
    </location>
</feature>
<dbReference type="PANTHER" id="PTHR31308">
    <property type="match status" value="1"/>
</dbReference>
<dbReference type="GO" id="GO:0050295">
    <property type="term" value="F:steryl-beta-glucosidase activity"/>
    <property type="evidence" value="ECO:0007669"/>
    <property type="project" value="TreeGrafter"/>
</dbReference>
<sequence length="1359" mass="149535">MPPISKMPNDSSSSSSTPSPPLSRLTTAIKNQSHTHDSNSHPTNADADSKPYSYLDNPALLRTESYSFVDASNRRLLLRGVNLSGASKAPVGMQSHVPLVHEGEFGGASTESEPKISFVNRPLNLSDGSADVHLARLRGWGFNMLRFPFTWEAVEHEGPGIYDYEYLDYVVKCLVKCKEYGFRVFMDPHQDTWSRFSGGSGAPFWTLAACGIDPHNITATQAAILHSEYYPPPTSTTSFSSSDTPEPQPENLPAMVWSTNYGRLLSQTIFTLFFAGRDFAPKCIIDGKNIQDYLQEHYIEACGQLADRIAAHDATLPADSPERIYDTCVIGWDSLNEPFEGLVGWPDLNKNPEKQGSTLKKGTWPTPAQSMRLGMGRKELVENWTFGKMGPSRQGWVEVDPGGRKVWVAPSINKSTNPNLEEGDRDEKEDGLVRERPDGYHPHFKWHRDTSQWKLGTCVWAQHGVWDIETGFVLQPDYFRFHPETRVEVEFLTDYWKPHFVRYARRVKRAQPGAIMFVQPPVFAVPPRFNGVRDDEVGEGVGEVEMIKGENNVKGNPDAKADKRIDLGASEAPAAAALTVTDPDAVNLNPRNAPATTRAESAIVTALEDEGKAILANRAVYAPHYYDGLTLITRHWNWFNADALGLLRGKYRSPLSAVKIGEGAIRRSLREQLEYLQADVPGAFVYPAEEEDGGDDKEREGNGKKKMLGQYPTLMGEIGAPFDMDGKRSYGWGSEGAKWKGDYSNQERALDASLQACDVWLEGWKTGWGDVREAAESGSSSLSSSSSAAGSSAAALGYAGSASASTTSVDKLGNGKNGKETVERETGRPGESLNYTVWTYVPDDHSHAWGDGWNMEDLSLFSVDDLPSSEEEGGEWESSDEEGEDEDDSERREIGASATLRGEEEDVYKAEDEEALNSRAVLLRNAETEGEGGVVIARPAKTRTRTRTKDRIISSLACSSSSSRSKQPGRSLPMEAAMSSFSLAATLGGGGASTTSLKMRGVEGQRMRKMRRDRDREQTRSGSPALSVSTTTSASTSSLSRSKRRSRRSRKSAANKAEASAHPYMDIAGYHPNPYVFLTAGARAPRAFARPWPVKVVGRAVDVRFDVAKGWFRMVVWAGVEDGVVDDGVSLDDDEGRRKRKERLATEVYVPLVHYAHPRLVEDAKRGGVGEAWQRQRQGQGQRRSGASGDGKDSTSTRTAVEHQQEQEEEEVTYPPSSPTDEKRTSTPSSSLTLPSAALLPEKAPLLIDPPSPYIYSSSSSSSLSEQEGEEEGEANPLVDLDVSVSGGTYAVRGQTLLWWYDVPTPGCGYKRREYVLEVKRRGGVLEFPLKKDKMVRREEKQKTICDALCPEDGGCCIA</sequence>
<dbReference type="Proteomes" id="UP000521872">
    <property type="component" value="Unassembled WGS sequence"/>
</dbReference>
<dbReference type="GO" id="GO:1904462">
    <property type="term" value="P:ergosteryl 3-beta-D-glucoside catabolic process"/>
    <property type="evidence" value="ECO:0007669"/>
    <property type="project" value="TreeGrafter"/>
</dbReference>
<feature type="compositionally biased region" description="Acidic residues" evidence="4">
    <location>
        <begin position="867"/>
        <end position="888"/>
    </location>
</feature>
<accession>A0A8H4QQY0</accession>
<comment type="caution">
    <text evidence="6">The sequence shown here is derived from an EMBL/GenBank/DDBJ whole genome shotgun (WGS) entry which is preliminary data.</text>
</comment>
<feature type="compositionally biased region" description="Basic and acidic residues" evidence="4">
    <location>
        <begin position="1190"/>
        <end position="1206"/>
    </location>
</feature>
<keyword evidence="2" id="KW-0378">Hydrolase</keyword>
<dbReference type="InterPro" id="IPR018087">
    <property type="entry name" value="Glyco_hydro_5_CS"/>
</dbReference>
<dbReference type="GO" id="GO:0000272">
    <property type="term" value="P:polysaccharide catabolic process"/>
    <property type="evidence" value="ECO:0007669"/>
    <property type="project" value="InterPro"/>
</dbReference>
<organism evidence="6 7">
    <name type="scientific">Agrocybe pediades</name>
    <dbReference type="NCBI Taxonomy" id="84607"/>
    <lineage>
        <taxon>Eukaryota</taxon>
        <taxon>Fungi</taxon>
        <taxon>Dikarya</taxon>
        <taxon>Basidiomycota</taxon>
        <taxon>Agaricomycotina</taxon>
        <taxon>Agaricomycetes</taxon>
        <taxon>Agaricomycetidae</taxon>
        <taxon>Agaricales</taxon>
        <taxon>Agaricineae</taxon>
        <taxon>Strophariaceae</taxon>
        <taxon>Agrocybe</taxon>
    </lineage>
</organism>
<dbReference type="Pfam" id="PF00150">
    <property type="entry name" value="Cellulase"/>
    <property type="match status" value="1"/>
</dbReference>
<feature type="region of interest" description="Disordered" evidence="4">
    <location>
        <begin position="987"/>
        <end position="1058"/>
    </location>
</feature>
<feature type="compositionally biased region" description="Basic residues" evidence="4">
    <location>
        <begin position="1041"/>
        <end position="1053"/>
    </location>
</feature>
<dbReference type="InterPro" id="IPR017853">
    <property type="entry name" value="GH"/>
</dbReference>
<keyword evidence="7" id="KW-1185">Reference proteome</keyword>
<feature type="region of interest" description="Disordered" evidence="4">
    <location>
        <begin position="1251"/>
        <end position="1278"/>
    </location>
</feature>
<feature type="region of interest" description="Disordered" evidence="4">
    <location>
        <begin position="687"/>
        <end position="706"/>
    </location>
</feature>
<dbReference type="Gene3D" id="3.20.20.80">
    <property type="entry name" value="Glycosidases"/>
    <property type="match status" value="1"/>
</dbReference>
<feature type="domain" description="Glycoside hydrolase family 5" evidence="5">
    <location>
        <begin position="134"/>
        <end position="193"/>
    </location>
</feature>
<protein>
    <recommendedName>
        <fullName evidence="5">Glycoside hydrolase family 5 domain-containing protein</fullName>
    </recommendedName>
</protein>
<feature type="region of interest" description="Disordered" evidence="4">
    <location>
        <begin position="865"/>
        <end position="912"/>
    </location>
</feature>
<evidence type="ECO:0000256" key="3">
    <source>
        <dbReference type="ARBA" id="ARBA00023295"/>
    </source>
</evidence>
<feature type="compositionally biased region" description="Low complexity" evidence="4">
    <location>
        <begin position="1"/>
        <end position="17"/>
    </location>
</feature>
<evidence type="ECO:0000256" key="1">
    <source>
        <dbReference type="ARBA" id="ARBA00005641"/>
    </source>
</evidence>
<dbReference type="EMBL" id="JAACJL010000044">
    <property type="protein sequence ID" value="KAF4615145.1"/>
    <property type="molecule type" value="Genomic_DNA"/>
</dbReference>
<feature type="region of interest" description="Disordered" evidence="4">
    <location>
        <begin position="1"/>
        <end position="51"/>
    </location>
</feature>